<organism evidence="2 3">
    <name type="scientific">Trichonephila clavata</name>
    <name type="common">Joro spider</name>
    <name type="synonym">Nephila clavata</name>
    <dbReference type="NCBI Taxonomy" id="2740835"/>
    <lineage>
        <taxon>Eukaryota</taxon>
        <taxon>Metazoa</taxon>
        <taxon>Ecdysozoa</taxon>
        <taxon>Arthropoda</taxon>
        <taxon>Chelicerata</taxon>
        <taxon>Arachnida</taxon>
        <taxon>Araneae</taxon>
        <taxon>Araneomorphae</taxon>
        <taxon>Entelegynae</taxon>
        <taxon>Araneoidea</taxon>
        <taxon>Nephilidae</taxon>
        <taxon>Trichonephila</taxon>
    </lineage>
</organism>
<evidence type="ECO:0000256" key="1">
    <source>
        <dbReference type="SAM" id="MobiDB-lite"/>
    </source>
</evidence>
<dbReference type="Proteomes" id="UP000887116">
    <property type="component" value="Unassembled WGS sequence"/>
</dbReference>
<evidence type="ECO:0000313" key="3">
    <source>
        <dbReference type="Proteomes" id="UP000887116"/>
    </source>
</evidence>
<keyword evidence="3" id="KW-1185">Reference proteome</keyword>
<proteinExistence type="predicted"/>
<accession>A0A8X6LQX3</accession>
<feature type="compositionally biased region" description="Basic and acidic residues" evidence="1">
    <location>
        <begin position="93"/>
        <end position="109"/>
    </location>
</feature>
<evidence type="ECO:0000313" key="2">
    <source>
        <dbReference type="EMBL" id="GFR18745.1"/>
    </source>
</evidence>
<dbReference type="OrthoDB" id="10504713at2759"/>
<gene>
    <name evidence="2" type="ORF">TNCT_96591</name>
</gene>
<feature type="compositionally biased region" description="Basic and acidic residues" evidence="1">
    <location>
        <begin position="116"/>
        <end position="127"/>
    </location>
</feature>
<feature type="region of interest" description="Disordered" evidence="1">
    <location>
        <begin position="63"/>
        <end position="127"/>
    </location>
</feature>
<comment type="caution">
    <text evidence="2">The sequence shown here is derived from an EMBL/GenBank/DDBJ whole genome shotgun (WGS) entry which is preliminary data.</text>
</comment>
<protein>
    <submittedName>
        <fullName evidence="2">Uncharacterized protein</fullName>
    </submittedName>
</protein>
<name>A0A8X6LQX3_TRICU</name>
<dbReference type="EMBL" id="BMAO01007817">
    <property type="protein sequence ID" value="GFR18745.1"/>
    <property type="molecule type" value="Genomic_DNA"/>
</dbReference>
<sequence length="127" mass="15423">MRRKREKETPQEKELRRESKRLRMVHFRASKTLQVHETSYVFASSPNEGCNIFKSNIIITGKHKEINPKKPPKKKRSVQFHQNKVKTNMRRKRENETPEEQESRRESNRLRMVHLRTSERVMEPETR</sequence>
<dbReference type="AlphaFoldDB" id="A0A8X6LQX3"/>
<feature type="compositionally biased region" description="Basic residues" evidence="1">
    <location>
        <begin position="70"/>
        <end position="92"/>
    </location>
</feature>
<reference evidence="2" key="1">
    <citation type="submission" date="2020-07" db="EMBL/GenBank/DDBJ databases">
        <title>Multicomponent nature underlies the extraordinary mechanical properties of spider dragline silk.</title>
        <authorList>
            <person name="Kono N."/>
            <person name="Nakamura H."/>
            <person name="Mori M."/>
            <person name="Yoshida Y."/>
            <person name="Ohtoshi R."/>
            <person name="Malay A.D."/>
            <person name="Moran D.A.P."/>
            <person name="Tomita M."/>
            <person name="Numata K."/>
            <person name="Arakawa K."/>
        </authorList>
    </citation>
    <scope>NUCLEOTIDE SEQUENCE</scope>
</reference>